<name>A0A1C7MLZ8_GRIFR</name>
<evidence type="ECO:0000313" key="2">
    <source>
        <dbReference type="Proteomes" id="UP000092993"/>
    </source>
</evidence>
<accession>A0A1C7MLZ8</accession>
<keyword evidence="2" id="KW-1185">Reference proteome</keyword>
<dbReference type="OrthoDB" id="2756194at2759"/>
<protein>
    <submittedName>
        <fullName evidence="1">Uncharacterized protein</fullName>
    </submittedName>
</protein>
<reference evidence="1 2" key="1">
    <citation type="submission" date="2016-03" db="EMBL/GenBank/DDBJ databases">
        <title>Whole genome sequencing of Grifola frondosa 9006-11.</title>
        <authorList>
            <person name="Min B."/>
            <person name="Park H."/>
            <person name="Kim J.-G."/>
            <person name="Cho H."/>
            <person name="Oh Y.-L."/>
            <person name="Kong W.-S."/>
            <person name="Choi I.-G."/>
        </authorList>
    </citation>
    <scope>NUCLEOTIDE SEQUENCE [LARGE SCALE GENOMIC DNA]</scope>
    <source>
        <strain evidence="1 2">9006-11</strain>
    </source>
</reference>
<comment type="caution">
    <text evidence="1">The sequence shown here is derived from an EMBL/GenBank/DDBJ whole genome shotgun (WGS) entry which is preliminary data.</text>
</comment>
<organism evidence="1 2">
    <name type="scientific">Grifola frondosa</name>
    <name type="common">Maitake</name>
    <name type="synonym">Polyporus frondosus</name>
    <dbReference type="NCBI Taxonomy" id="5627"/>
    <lineage>
        <taxon>Eukaryota</taxon>
        <taxon>Fungi</taxon>
        <taxon>Dikarya</taxon>
        <taxon>Basidiomycota</taxon>
        <taxon>Agaricomycotina</taxon>
        <taxon>Agaricomycetes</taxon>
        <taxon>Polyporales</taxon>
        <taxon>Grifolaceae</taxon>
        <taxon>Grifola</taxon>
    </lineage>
</organism>
<evidence type="ECO:0000313" key="1">
    <source>
        <dbReference type="EMBL" id="OBZ76014.1"/>
    </source>
</evidence>
<dbReference type="Proteomes" id="UP000092993">
    <property type="component" value="Unassembled WGS sequence"/>
</dbReference>
<sequence>MSGELLAANCPLPNLNHVLRACRLAKPSEIRPTLTAFAFAFPGTNEQLFISSPNIEILPAVPMHRKDELFRFYRDGMLNYFEFLKWPQAYYPLEPHAAAAPGNPQLLAVASKTTKICIVPFLSTTMRGFFPNLLMRTLHGAALCREISSSPRSYRMRLLECYVLPFSGE</sequence>
<gene>
    <name evidence="1" type="ORF">A0H81_03295</name>
</gene>
<dbReference type="AlphaFoldDB" id="A0A1C7MLZ8"/>
<proteinExistence type="predicted"/>
<dbReference type="EMBL" id="LUGG01000003">
    <property type="protein sequence ID" value="OBZ76014.1"/>
    <property type="molecule type" value="Genomic_DNA"/>
</dbReference>
<dbReference type="STRING" id="5627.A0A1C7MLZ8"/>